<feature type="region of interest" description="Disordered" evidence="1">
    <location>
        <begin position="228"/>
        <end position="249"/>
    </location>
</feature>
<dbReference type="Proteomes" id="UP000315516">
    <property type="component" value="Unassembled WGS sequence"/>
</dbReference>
<proteinExistence type="predicted"/>
<evidence type="ECO:0000256" key="1">
    <source>
        <dbReference type="SAM" id="MobiDB-lite"/>
    </source>
</evidence>
<dbReference type="EMBL" id="VJYJ02000026">
    <property type="protein sequence ID" value="MQS06078.1"/>
    <property type="molecule type" value="Genomic_DNA"/>
</dbReference>
<organism evidence="2">
    <name type="scientific">Streptomyces alkaliphilus</name>
    <dbReference type="NCBI Taxonomy" id="1472722"/>
    <lineage>
        <taxon>Bacteria</taxon>
        <taxon>Bacillati</taxon>
        <taxon>Actinomycetota</taxon>
        <taxon>Actinomycetes</taxon>
        <taxon>Kitasatosporales</taxon>
        <taxon>Streptomycetaceae</taxon>
        <taxon>Streptomyces</taxon>
    </lineage>
</organism>
<comment type="caution">
    <text evidence="2">The sequence shown here is derived from an EMBL/GenBank/DDBJ whole genome shotgun (WGS) entry which is preliminary data.</text>
</comment>
<accession>A0A646I4P7</accession>
<dbReference type="AlphaFoldDB" id="A0A646I4P7"/>
<name>A0A646I4P7_9ACTN</name>
<protein>
    <submittedName>
        <fullName evidence="2">Uncharacterized protein</fullName>
    </submittedName>
</protein>
<dbReference type="OrthoDB" id="4164244at2"/>
<sequence>MRLHFRRKRPLALTEHVFIEPRNLPSATKDISFKVIFSARWILADRVDHYTPESMAITELMRISAPVTECWDALDSRGAEDALNATLGQPRPIHGLPKSELSARAQLTLSSQARADAEQYHEDRTRISRLRYLKEQIYSDPEMMLLEHLERRPGDIQNLDIKDFQRLSRSLRVGGSWWYPLLDCLEALSEELPKQHGDLIAMKLLLKAFKDTLPDLIDKHGLRDLADQLLKDSEPPSDSLRKTADSAKY</sequence>
<dbReference type="RefSeq" id="WP_143617075.1">
    <property type="nucleotide sequence ID" value="NZ_VJYJ02000026.1"/>
</dbReference>
<gene>
    <name evidence="2" type="ORF">FNX48_002445</name>
</gene>
<reference evidence="2" key="1">
    <citation type="submission" date="2019-10" db="EMBL/GenBank/DDBJ databases">
        <title>Streptomyces sp. nov., a novel actinobacterium isolated from alkaline environment.</title>
        <authorList>
            <person name="Golinska P."/>
        </authorList>
    </citation>
    <scope>NUCLEOTIDE SEQUENCE</scope>
    <source>
        <strain evidence="2">IF17</strain>
    </source>
</reference>
<evidence type="ECO:0000313" key="2">
    <source>
        <dbReference type="EMBL" id="MQS06078.1"/>
    </source>
</evidence>